<name>A0AAV4XFR8_CAEEX</name>
<protein>
    <submittedName>
        <fullName evidence="1">Uncharacterized protein</fullName>
    </submittedName>
</protein>
<organism evidence="1 2">
    <name type="scientific">Caerostris extrusa</name>
    <name type="common">Bark spider</name>
    <name type="synonym">Caerostris bankana</name>
    <dbReference type="NCBI Taxonomy" id="172846"/>
    <lineage>
        <taxon>Eukaryota</taxon>
        <taxon>Metazoa</taxon>
        <taxon>Ecdysozoa</taxon>
        <taxon>Arthropoda</taxon>
        <taxon>Chelicerata</taxon>
        <taxon>Arachnida</taxon>
        <taxon>Araneae</taxon>
        <taxon>Araneomorphae</taxon>
        <taxon>Entelegynae</taxon>
        <taxon>Araneoidea</taxon>
        <taxon>Araneidae</taxon>
        <taxon>Caerostris</taxon>
    </lineage>
</organism>
<evidence type="ECO:0000313" key="1">
    <source>
        <dbReference type="EMBL" id="GIY94071.1"/>
    </source>
</evidence>
<comment type="caution">
    <text evidence="1">The sequence shown here is derived from an EMBL/GenBank/DDBJ whole genome shotgun (WGS) entry which is preliminary data.</text>
</comment>
<keyword evidence="2" id="KW-1185">Reference proteome</keyword>
<accession>A0AAV4XFR8</accession>
<gene>
    <name evidence="1" type="ORF">CEXT_416381</name>
</gene>
<dbReference type="AlphaFoldDB" id="A0AAV4XFR8"/>
<reference evidence="1 2" key="1">
    <citation type="submission" date="2021-06" db="EMBL/GenBank/DDBJ databases">
        <title>Caerostris extrusa draft genome.</title>
        <authorList>
            <person name="Kono N."/>
            <person name="Arakawa K."/>
        </authorList>
    </citation>
    <scope>NUCLEOTIDE SEQUENCE [LARGE SCALE GENOMIC DNA]</scope>
</reference>
<evidence type="ECO:0000313" key="2">
    <source>
        <dbReference type="Proteomes" id="UP001054945"/>
    </source>
</evidence>
<proteinExistence type="predicted"/>
<sequence length="69" mass="7421">MNYDGFMHLGLEGALDCRGVIFAIISRPAKRAAFRLTAPAWNPIERALRGSGHCHQCQGTVHGNSVSVG</sequence>
<dbReference type="Proteomes" id="UP001054945">
    <property type="component" value="Unassembled WGS sequence"/>
</dbReference>
<dbReference type="EMBL" id="BPLR01017739">
    <property type="protein sequence ID" value="GIY94071.1"/>
    <property type="molecule type" value="Genomic_DNA"/>
</dbReference>